<comment type="subcellular location">
    <subcellularLocation>
        <location evidence="1">Membrane</location>
        <topology evidence="1">Single-pass type I membrane protein</topology>
    </subcellularLocation>
</comment>
<organism evidence="21">
    <name type="scientific">Setaria italica</name>
    <name type="common">Foxtail millet</name>
    <name type="synonym">Panicum italicum</name>
    <dbReference type="NCBI Taxonomy" id="4555"/>
    <lineage>
        <taxon>Eukaryota</taxon>
        <taxon>Viridiplantae</taxon>
        <taxon>Streptophyta</taxon>
        <taxon>Embryophyta</taxon>
        <taxon>Tracheophyta</taxon>
        <taxon>Spermatophyta</taxon>
        <taxon>Magnoliopsida</taxon>
        <taxon>Liliopsida</taxon>
        <taxon>Poales</taxon>
        <taxon>Poaceae</taxon>
        <taxon>PACMAD clade</taxon>
        <taxon>Panicoideae</taxon>
        <taxon>Panicodae</taxon>
        <taxon>Paniceae</taxon>
        <taxon>Cenchrinae</taxon>
        <taxon>Setaria</taxon>
    </lineage>
</organism>
<feature type="transmembrane region" description="Helical" evidence="17">
    <location>
        <begin position="356"/>
        <end position="379"/>
    </location>
</feature>
<evidence type="ECO:0000256" key="8">
    <source>
        <dbReference type="ARBA" id="ARBA00022741"/>
    </source>
</evidence>
<dbReference type="PROSITE" id="PS50026">
    <property type="entry name" value="EGF_3"/>
    <property type="match status" value="1"/>
</dbReference>
<dbReference type="InterPro" id="IPR001881">
    <property type="entry name" value="EGF-like_Ca-bd_dom"/>
</dbReference>
<dbReference type="EMBL" id="CM003533">
    <property type="protein sequence ID" value="RCV31722.1"/>
    <property type="molecule type" value="Genomic_DNA"/>
</dbReference>
<keyword evidence="14" id="KW-0325">Glycoprotein</keyword>
<dbReference type="PROSITE" id="PS00010">
    <property type="entry name" value="ASX_HYDROXYL"/>
    <property type="match status" value="1"/>
</dbReference>
<reference evidence="21" key="2">
    <citation type="submission" date="2015-07" db="EMBL/GenBank/DDBJ databases">
        <authorList>
            <person name="Noorani M."/>
        </authorList>
    </citation>
    <scope>NUCLEOTIDE SEQUENCE</scope>
    <source>
        <strain evidence="21">Yugu1</strain>
    </source>
</reference>
<evidence type="ECO:0000256" key="14">
    <source>
        <dbReference type="ARBA" id="ARBA00023180"/>
    </source>
</evidence>
<dbReference type="Pfam" id="PF13947">
    <property type="entry name" value="GUB_WAK_bind"/>
    <property type="match status" value="1"/>
</dbReference>
<dbReference type="InterPro" id="IPR000152">
    <property type="entry name" value="EGF-type_Asp/Asn_hydroxyl_site"/>
</dbReference>
<feature type="domain" description="Protein kinase" evidence="19">
    <location>
        <begin position="431"/>
        <end position="702"/>
    </location>
</feature>
<evidence type="ECO:0000256" key="6">
    <source>
        <dbReference type="ARBA" id="ARBA00022729"/>
    </source>
</evidence>
<dbReference type="CDD" id="cd00054">
    <property type="entry name" value="EGF_CA"/>
    <property type="match status" value="1"/>
</dbReference>
<keyword evidence="2" id="KW-0723">Serine/threonine-protein kinase</keyword>
<keyword evidence="13" id="KW-1015">Disulfide bond</keyword>
<dbReference type="PROSITE" id="PS50011">
    <property type="entry name" value="PROTEIN_KINASE_DOM"/>
    <property type="match status" value="1"/>
</dbReference>
<evidence type="ECO:0000256" key="9">
    <source>
        <dbReference type="ARBA" id="ARBA00022777"/>
    </source>
</evidence>
<dbReference type="InterPro" id="IPR017441">
    <property type="entry name" value="Protein_kinase_ATP_BS"/>
</dbReference>
<dbReference type="SUPFAM" id="SSF57196">
    <property type="entry name" value="EGF/Laminin"/>
    <property type="match status" value="1"/>
</dbReference>
<dbReference type="SMART" id="SM00179">
    <property type="entry name" value="EGF_CA"/>
    <property type="match status" value="1"/>
</dbReference>
<keyword evidence="5 17" id="KW-0812">Transmembrane</keyword>
<evidence type="ECO:0000256" key="3">
    <source>
        <dbReference type="ARBA" id="ARBA00022536"/>
    </source>
</evidence>
<keyword evidence="10 16" id="KW-0067">ATP-binding</keyword>
<dbReference type="AlphaFoldDB" id="A0A368RNJ2"/>
<keyword evidence="8 16" id="KW-0547">Nucleotide-binding</keyword>
<dbReference type="GO" id="GO:0030247">
    <property type="term" value="F:polysaccharide binding"/>
    <property type="evidence" value="ECO:0007669"/>
    <property type="project" value="InterPro"/>
</dbReference>
<evidence type="ECO:0000256" key="18">
    <source>
        <dbReference type="SAM" id="SignalP"/>
    </source>
</evidence>
<keyword evidence="9" id="KW-0418">Kinase</keyword>
<dbReference type="PROSITE" id="PS00107">
    <property type="entry name" value="PROTEIN_KINASE_ATP"/>
    <property type="match status" value="1"/>
</dbReference>
<dbReference type="FunFam" id="1.10.510.10:FF:000084">
    <property type="entry name" value="Wall-associated receptor kinase 2"/>
    <property type="match status" value="1"/>
</dbReference>
<dbReference type="SUPFAM" id="SSF57184">
    <property type="entry name" value="Growth factor receptor domain"/>
    <property type="match status" value="1"/>
</dbReference>
<evidence type="ECO:0008006" key="22">
    <source>
        <dbReference type="Google" id="ProtNLM"/>
    </source>
</evidence>
<dbReference type="PANTHER" id="PTHR27005:SF545">
    <property type="entry name" value="WALL-ASSOCIATED RECEPTOR PROTEIN KINASE FAMILY PROTEIN-RELATED"/>
    <property type="match status" value="1"/>
</dbReference>
<evidence type="ECO:0000256" key="10">
    <source>
        <dbReference type="ARBA" id="ARBA00022840"/>
    </source>
</evidence>
<evidence type="ECO:0000259" key="20">
    <source>
        <dbReference type="PROSITE" id="PS50026"/>
    </source>
</evidence>
<dbReference type="Pfam" id="PF07645">
    <property type="entry name" value="EGF_CA"/>
    <property type="match status" value="1"/>
</dbReference>
<dbReference type="OrthoDB" id="4062651at2759"/>
<protein>
    <recommendedName>
        <fullName evidence="22">Protein kinase domain-containing protein</fullName>
    </recommendedName>
</protein>
<evidence type="ECO:0000256" key="1">
    <source>
        <dbReference type="ARBA" id="ARBA00004479"/>
    </source>
</evidence>
<dbReference type="PROSITE" id="PS01187">
    <property type="entry name" value="EGF_CA"/>
    <property type="match status" value="1"/>
</dbReference>
<evidence type="ECO:0000313" key="21">
    <source>
        <dbReference type="EMBL" id="RCV31722.1"/>
    </source>
</evidence>
<evidence type="ECO:0000256" key="16">
    <source>
        <dbReference type="PROSITE-ProRule" id="PRU10141"/>
    </source>
</evidence>
<dbReference type="InterPro" id="IPR049883">
    <property type="entry name" value="NOTCH1_EGF-like"/>
</dbReference>
<dbReference type="InterPro" id="IPR009030">
    <property type="entry name" value="Growth_fac_rcpt_cys_sf"/>
</dbReference>
<evidence type="ECO:0000256" key="2">
    <source>
        <dbReference type="ARBA" id="ARBA00022527"/>
    </source>
</evidence>
<evidence type="ECO:0000256" key="11">
    <source>
        <dbReference type="ARBA" id="ARBA00022989"/>
    </source>
</evidence>
<dbReference type="Pfam" id="PF07714">
    <property type="entry name" value="PK_Tyr_Ser-Thr"/>
    <property type="match status" value="1"/>
</dbReference>
<dbReference type="KEGG" id="sita:101762493"/>
<dbReference type="FunFam" id="3.30.200.20:FF:000043">
    <property type="entry name" value="Wall-associated receptor kinase 2"/>
    <property type="match status" value="1"/>
</dbReference>
<feature type="chain" id="PRO_5016834593" description="Protein kinase domain-containing protein" evidence="18">
    <location>
        <begin position="32"/>
        <end position="755"/>
    </location>
</feature>
<dbReference type="SMART" id="SM00220">
    <property type="entry name" value="S_TKc"/>
    <property type="match status" value="1"/>
</dbReference>
<dbReference type="InterPro" id="IPR045274">
    <property type="entry name" value="WAK-like"/>
</dbReference>
<name>A0A368RNJ2_SETIT</name>
<dbReference type="PANTHER" id="PTHR27005">
    <property type="entry name" value="WALL-ASSOCIATED RECEPTOR KINASE-LIKE 21"/>
    <property type="match status" value="1"/>
</dbReference>
<reference evidence="21" key="1">
    <citation type="journal article" date="2012" name="Nat. Biotechnol.">
        <title>Reference genome sequence of the model plant Setaria.</title>
        <authorList>
            <person name="Bennetzen J.L."/>
            <person name="Schmutz J."/>
            <person name="Wang H."/>
            <person name="Percifield R."/>
            <person name="Hawkins J."/>
            <person name="Pontaroli A.C."/>
            <person name="Estep M."/>
            <person name="Feng L."/>
            <person name="Vaughn J.N."/>
            <person name="Grimwood J."/>
            <person name="Jenkins J."/>
            <person name="Barry K."/>
            <person name="Lindquist E."/>
            <person name="Hellsten U."/>
            <person name="Deshpande S."/>
            <person name="Wang X."/>
            <person name="Wu X."/>
            <person name="Mitros T."/>
            <person name="Triplett J."/>
            <person name="Yang X."/>
            <person name="Ye C.Y."/>
            <person name="Mauro-Herrera M."/>
            <person name="Wang L."/>
            <person name="Li P."/>
            <person name="Sharma M."/>
            <person name="Sharma R."/>
            <person name="Ronald P.C."/>
            <person name="Panaud O."/>
            <person name="Kellogg E.A."/>
            <person name="Brutnell T.P."/>
            <person name="Doust A.N."/>
            <person name="Tuskan G.A."/>
            <person name="Rokhsar D."/>
            <person name="Devos K.M."/>
        </authorList>
    </citation>
    <scope>NUCLEOTIDE SEQUENCE [LARGE SCALE GENOMIC DNA]</scope>
    <source>
        <strain evidence="21">Yugu1</strain>
    </source>
</reference>
<dbReference type="GO" id="GO:0004674">
    <property type="term" value="F:protein serine/threonine kinase activity"/>
    <property type="evidence" value="ECO:0007669"/>
    <property type="project" value="UniProtKB-KW"/>
</dbReference>
<dbReference type="SUPFAM" id="SSF56112">
    <property type="entry name" value="Protein kinase-like (PK-like)"/>
    <property type="match status" value="1"/>
</dbReference>
<evidence type="ECO:0000256" key="15">
    <source>
        <dbReference type="PROSITE-ProRule" id="PRU00076"/>
    </source>
</evidence>
<comment type="caution">
    <text evidence="15">Lacks conserved residue(s) required for the propagation of feature annotation.</text>
</comment>
<dbReference type="InterPro" id="IPR000719">
    <property type="entry name" value="Prot_kinase_dom"/>
</dbReference>
<dbReference type="GO" id="GO:0005509">
    <property type="term" value="F:calcium ion binding"/>
    <property type="evidence" value="ECO:0007669"/>
    <property type="project" value="InterPro"/>
</dbReference>
<feature type="domain" description="EGF-like" evidence="20">
    <location>
        <begin position="305"/>
        <end position="343"/>
    </location>
</feature>
<dbReference type="InterPro" id="IPR000742">
    <property type="entry name" value="EGF"/>
</dbReference>
<dbReference type="InterPro" id="IPR025287">
    <property type="entry name" value="WAK_GUB"/>
</dbReference>
<dbReference type="InterPro" id="IPR001245">
    <property type="entry name" value="Ser-Thr/Tyr_kinase_cat_dom"/>
</dbReference>
<dbReference type="PROSITE" id="PS00108">
    <property type="entry name" value="PROTEIN_KINASE_ST"/>
    <property type="match status" value="1"/>
</dbReference>
<feature type="binding site" evidence="16">
    <location>
        <position position="459"/>
    </location>
    <ligand>
        <name>ATP</name>
        <dbReference type="ChEBI" id="CHEBI:30616"/>
    </ligand>
</feature>
<accession>A0A368RNJ2</accession>
<dbReference type="InterPro" id="IPR018097">
    <property type="entry name" value="EGF_Ca-bd_CS"/>
</dbReference>
<keyword evidence="12 17" id="KW-0472">Membrane</keyword>
<feature type="signal peptide" evidence="18">
    <location>
        <begin position="1"/>
        <end position="31"/>
    </location>
</feature>
<dbReference type="Gene3D" id="2.10.25.10">
    <property type="entry name" value="Laminin"/>
    <property type="match status" value="2"/>
</dbReference>
<evidence type="ECO:0000256" key="13">
    <source>
        <dbReference type="ARBA" id="ARBA00023157"/>
    </source>
</evidence>
<dbReference type="FunFam" id="2.10.25.10:FF:000355">
    <property type="entry name" value="Wall-associated receptor kinase 3"/>
    <property type="match status" value="1"/>
</dbReference>
<evidence type="ECO:0000256" key="4">
    <source>
        <dbReference type="ARBA" id="ARBA00022679"/>
    </source>
</evidence>
<dbReference type="InterPro" id="IPR011009">
    <property type="entry name" value="Kinase-like_dom_sf"/>
</dbReference>
<dbReference type="Gene3D" id="3.30.200.20">
    <property type="entry name" value="Phosphorylase Kinase, domain 1"/>
    <property type="match status" value="1"/>
</dbReference>
<sequence length="755" mass="82904">MKKLSNRRVRVVFKVAVVAAVLLQLLRAAAAAQATANCSTSCGNISISYPFGIEPGCYHVGFNLSCDHSHNPPKLFLGDSTVEVLEISIPSGTVRINSSSIVPSSPSASIDGKMNKSGRYHTWSGLRKGGPFFVSPDKNRFLVLSCNNVQVLLLGEDNSTVNACATYCPPAPGKNQSFQYPLRNECSGIGCCSASIPKGYSSYSIQVQVQPPNNISEFDAESSVYIAEEGSYNTTRLIFETLDTLPALLDWVISNSTCKDSPTASACRSRNSYCQNYTSYVYNGYRCRCSAGYQGNPYIQDGCKDIDECARWELHSCYGTCINMPGTFHCQCPHGTYGNPFTEGGCIKIKNSSQGLTISLLISCGSILLALAFVGPFILRKIKLRKAQKAKERFFNQNHGLLLQQLISRNADIGERMIITLADLEKATNSFDKSREVGGGGHGVVYKGILDLHVVAIKKSKIVVQREIDQFINEVAILSQINHRNVVKLLGCCLETEVPLLVYEFISNGTLSHHLHVEGPISLPWDDRLRIAGEIARALAYLHSASTMPIFHRDIKSSNILLDDSLTAKVSDFGASRYVPINETGVTTAVQGTFGYLDPMYYYTGRLTDKSDVFSFGVLLVELLTRKKPSLYNSDSGDSLVSHFVSLLTEGDLIDIVDPQVMEEGDGEVQEVAALAARCTKLDGEGRPTMREVEMALENLRLKKKPSPRNTLFSSERCDGDEIATRYLPARGVANEASRQYSMEEEILLSARYAR</sequence>
<evidence type="ECO:0000256" key="17">
    <source>
        <dbReference type="SAM" id="Phobius"/>
    </source>
</evidence>
<dbReference type="GO" id="GO:0016020">
    <property type="term" value="C:membrane"/>
    <property type="evidence" value="ECO:0007669"/>
    <property type="project" value="UniProtKB-SubCell"/>
</dbReference>
<dbReference type="SMART" id="SM00181">
    <property type="entry name" value="EGF"/>
    <property type="match status" value="2"/>
</dbReference>
<dbReference type="Gene3D" id="1.10.510.10">
    <property type="entry name" value="Transferase(Phosphotransferase) domain 1"/>
    <property type="match status" value="1"/>
</dbReference>
<evidence type="ECO:0000256" key="12">
    <source>
        <dbReference type="ARBA" id="ARBA00023136"/>
    </source>
</evidence>
<proteinExistence type="predicted"/>
<keyword evidence="7" id="KW-0677">Repeat</keyword>
<keyword evidence="3 15" id="KW-0245">EGF-like domain</keyword>
<dbReference type="InterPro" id="IPR008271">
    <property type="entry name" value="Ser/Thr_kinase_AS"/>
</dbReference>
<evidence type="ECO:0000256" key="7">
    <source>
        <dbReference type="ARBA" id="ARBA00022737"/>
    </source>
</evidence>
<evidence type="ECO:0000259" key="19">
    <source>
        <dbReference type="PROSITE" id="PS50011"/>
    </source>
</evidence>
<evidence type="ECO:0000256" key="5">
    <source>
        <dbReference type="ARBA" id="ARBA00022692"/>
    </source>
</evidence>
<dbReference type="GO" id="GO:0005524">
    <property type="term" value="F:ATP binding"/>
    <property type="evidence" value="ECO:0007669"/>
    <property type="project" value="UniProtKB-UniRule"/>
</dbReference>
<keyword evidence="11 17" id="KW-1133">Transmembrane helix</keyword>
<keyword evidence="4" id="KW-0808">Transferase</keyword>
<keyword evidence="6 18" id="KW-0732">Signal</keyword>
<gene>
    <name evidence="21" type="ORF">SETIT_6G200900v2</name>
</gene>
<dbReference type="GO" id="GO:0007166">
    <property type="term" value="P:cell surface receptor signaling pathway"/>
    <property type="evidence" value="ECO:0007669"/>
    <property type="project" value="InterPro"/>
</dbReference>